<dbReference type="Pfam" id="PF13672">
    <property type="entry name" value="PP2C_2"/>
    <property type="match status" value="1"/>
</dbReference>
<accession>A0A3M8WL51</accession>
<keyword evidence="5" id="KW-1185">Reference proteome</keyword>
<evidence type="ECO:0000256" key="1">
    <source>
        <dbReference type="ARBA" id="ARBA00023125"/>
    </source>
</evidence>
<name>A0A3M8WL51_9ACTN</name>
<dbReference type="GO" id="GO:0003677">
    <property type="term" value="F:DNA binding"/>
    <property type="evidence" value="ECO:0007669"/>
    <property type="project" value="UniProtKB-KW"/>
</dbReference>
<dbReference type="PANTHER" id="PTHR30204:SF97">
    <property type="entry name" value="MERR FAMILY REGULATORY PROTEIN"/>
    <property type="match status" value="1"/>
</dbReference>
<feature type="domain" description="HTH merR-type" evidence="2">
    <location>
        <begin position="3"/>
        <end position="73"/>
    </location>
</feature>
<dbReference type="InterPro" id="IPR036457">
    <property type="entry name" value="PPM-type-like_dom_sf"/>
</dbReference>
<protein>
    <submittedName>
        <fullName evidence="4">MerR family transcriptional regulator</fullName>
    </submittedName>
</protein>
<comment type="caution">
    <text evidence="4">The sequence shown here is derived from an EMBL/GenBank/DDBJ whole genome shotgun (WGS) entry which is preliminary data.</text>
</comment>
<dbReference type="SUPFAM" id="SSF81606">
    <property type="entry name" value="PP2C-like"/>
    <property type="match status" value="1"/>
</dbReference>
<dbReference type="CDD" id="cd01107">
    <property type="entry name" value="HTH_BmrR"/>
    <property type="match status" value="1"/>
</dbReference>
<dbReference type="PANTHER" id="PTHR30204">
    <property type="entry name" value="REDOX-CYCLING DRUG-SENSING TRANSCRIPTIONAL ACTIVATOR SOXR"/>
    <property type="match status" value="1"/>
</dbReference>
<dbReference type="Gene3D" id="1.10.1660.10">
    <property type="match status" value="1"/>
</dbReference>
<evidence type="ECO:0000259" key="3">
    <source>
        <dbReference type="PROSITE" id="PS51746"/>
    </source>
</evidence>
<evidence type="ECO:0000313" key="5">
    <source>
        <dbReference type="Proteomes" id="UP000275401"/>
    </source>
</evidence>
<dbReference type="SMART" id="SM00331">
    <property type="entry name" value="PP2C_SIG"/>
    <property type="match status" value="1"/>
</dbReference>
<dbReference type="InterPro" id="IPR000551">
    <property type="entry name" value="MerR-type_HTH_dom"/>
</dbReference>
<dbReference type="CDD" id="cd00143">
    <property type="entry name" value="PP2Cc"/>
    <property type="match status" value="1"/>
</dbReference>
<dbReference type="SUPFAM" id="SSF46955">
    <property type="entry name" value="Putative DNA-binding domain"/>
    <property type="match status" value="1"/>
</dbReference>
<dbReference type="PROSITE" id="PS51746">
    <property type="entry name" value="PPM_2"/>
    <property type="match status" value="1"/>
</dbReference>
<reference evidence="4 5" key="1">
    <citation type="submission" date="2018-11" db="EMBL/GenBank/DDBJ databases">
        <title>The Potential of Streptomyces as Biocontrol Agents against the Tomato grey mould, Botrytis cinerea (Gray mold) Frontiers in Microbiology.</title>
        <authorList>
            <person name="Li D."/>
        </authorList>
    </citation>
    <scope>NUCLEOTIDE SEQUENCE [LARGE SCALE GENOMIC DNA]</scope>
    <source>
        <strain evidence="4 5">NEAU-LD23</strain>
    </source>
</reference>
<dbReference type="Proteomes" id="UP000275401">
    <property type="component" value="Unassembled WGS sequence"/>
</dbReference>
<feature type="domain" description="PPM-type phosphatase" evidence="3">
    <location>
        <begin position="130"/>
        <end position="358"/>
    </location>
</feature>
<dbReference type="InterPro" id="IPR009061">
    <property type="entry name" value="DNA-bd_dom_put_sf"/>
</dbReference>
<dbReference type="InterPro" id="IPR047057">
    <property type="entry name" value="MerR_fam"/>
</dbReference>
<dbReference type="SMART" id="SM00422">
    <property type="entry name" value="HTH_MERR"/>
    <property type="match status" value="1"/>
</dbReference>
<dbReference type="AlphaFoldDB" id="A0A3M8WL51"/>
<dbReference type="PROSITE" id="PS50937">
    <property type="entry name" value="HTH_MERR_2"/>
    <property type="match status" value="1"/>
</dbReference>
<evidence type="ECO:0000259" key="2">
    <source>
        <dbReference type="PROSITE" id="PS50937"/>
    </source>
</evidence>
<dbReference type="EMBL" id="RIBZ01000123">
    <property type="protein sequence ID" value="RNG30676.1"/>
    <property type="molecule type" value="Genomic_DNA"/>
</dbReference>
<proteinExistence type="predicted"/>
<dbReference type="SMART" id="SM00332">
    <property type="entry name" value="PP2Cc"/>
    <property type="match status" value="1"/>
</dbReference>
<keyword evidence="1" id="KW-0238">DNA-binding</keyword>
<organism evidence="4 5">
    <name type="scientific">Streptomyces botrytidirepellens</name>
    <dbReference type="NCBI Taxonomy" id="2486417"/>
    <lineage>
        <taxon>Bacteria</taxon>
        <taxon>Bacillati</taxon>
        <taxon>Actinomycetota</taxon>
        <taxon>Actinomycetes</taxon>
        <taxon>Kitasatosporales</taxon>
        <taxon>Streptomycetaceae</taxon>
        <taxon>Streptomyces</taxon>
    </lineage>
</organism>
<gene>
    <name evidence="4" type="ORF">EEJ42_09640</name>
</gene>
<dbReference type="Gene3D" id="3.60.40.10">
    <property type="entry name" value="PPM-type phosphatase domain"/>
    <property type="match status" value="1"/>
</dbReference>
<dbReference type="RefSeq" id="WP_123099548.1">
    <property type="nucleotide sequence ID" value="NZ_RIBZ01000123.1"/>
</dbReference>
<dbReference type="PROSITE" id="PS00552">
    <property type="entry name" value="HTH_MERR_1"/>
    <property type="match status" value="1"/>
</dbReference>
<dbReference type="GO" id="GO:0003700">
    <property type="term" value="F:DNA-binding transcription factor activity"/>
    <property type="evidence" value="ECO:0007669"/>
    <property type="project" value="InterPro"/>
</dbReference>
<evidence type="ECO:0000313" key="4">
    <source>
        <dbReference type="EMBL" id="RNG30676.1"/>
    </source>
</evidence>
<dbReference type="InterPro" id="IPR001932">
    <property type="entry name" value="PPM-type_phosphatase-like_dom"/>
</dbReference>
<sequence length="367" mass="38681">MGLLTIGAFARASRLSPKALRLYDELGLLPPARVEPHSGYRLYDPAQLERARLVAWLRRLGMPLTRIRTVCELDPGAAAREVRAYWAQVEADTAARRDLAAFLVDQLSQLSQLSGKDVAMSSAHDTLGVRYAMLSDRGSVRESNEDSGYAGPRLLAVADGFGGSRHASEAAIEALKPLEAEVPGAELLSALEDAAHRAHASVCELAASDAALRGVGTTLTALVWSGSRLGLVHIGDSRAYLLRDGELFQITHDHTVVRSLLDEGRITAAEAASHPQRALLLRAVGGGAAFEPDLALRDALAGDRYLLCSDGLSGVVTAEEIRRVLGSVADPGEAALELIALANRAGGPDNVTCGVAHVVDGAELPAA</sequence>
<dbReference type="Pfam" id="PF13411">
    <property type="entry name" value="MerR_1"/>
    <property type="match status" value="1"/>
</dbReference>